<dbReference type="STRING" id="523849.OCC_14445"/>
<dbReference type="Proteomes" id="UP000015502">
    <property type="component" value="Chromosome"/>
</dbReference>
<dbReference type="HOGENOM" id="CLU_3075564_0_0_2"/>
<gene>
    <name evidence="1" type="ORF">OCC_14445</name>
</gene>
<proteinExistence type="predicted"/>
<dbReference type="AlphaFoldDB" id="S5Z524"/>
<dbReference type="KEGG" id="tlt:OCC_14445"/>
<keyword evidence="2" id="KW-1185">Reference proteome</keyword>
<dbReference type="EMBL" id="CP006670">
    <property type="protein sequence ID" value="AGT34365.1"/>
    <property type="molecule type" value="Genomic_DNA"/>
</dbReference>
<dbReference type="PaxDb" id="523849-OCC_14445"/>
<evidence type="ECO:0000313" key="1">
    <source>
        <dbReference type="EMBL" id="AGT34365.1"/>
    </source>
</evidence>
<protein>
    <submittedName>
        <fullName evidence="1">Uncharacterized protein</fullName>
    </submittedName>
</protein>
<name>S5Z524_THELN</name>
<organism evidence="1 2">
    <name type="scientific">Thermococcus litoralis (strain ATCC 51850 / DSM 5473 / JCM 8560 / NS-C)</name>
    <dbReference type="NCBI Taxonomy" id="523849"/>
    <lineage>
        <taxon>Archaea</taxon>
        <taxon>Methanobacteriati</taxon>
        <taxon>Methanobacteriota</taxon>
        <taxon>Thermococci</taxon>
        <taxon>Thermococcales</taxon>
        <taxon>Thermococcaceae</taxon>
        <taxon>Thermococcus</taxon>
    </lineage>
</organism>
<evidence type="ECO:0000313" key="2">
    <source>
        <dbReference type="Proteomes" id="UP000015502"/>
    </source>
</evidence>
<sequence length="52" mass="6016">MKARNHPKQLRKFSCVLNTKGLHAGEHQYIGISVYHKEFVKGIKKPFTNSTF</sequence>
<reference evidence="1 2" key="1">
    <citation type="journal article" date="2012" name="J. Bacteriol.">
        <title>Genome sequence of the model hyperthermophilic archaeon Thermococcus litoralis NS-C.</title>
        <authorList>
            <person name="Gardner A.F."/>
            <person name="Kumar S."/>
            <person name="Perler F.B."/>
        </authorList>
    </citation>
    <scope>NUCLEOTIDE SEQUENCE [LARGE SCALE GENOMIC DNA]</scope>
    <source>
        <strain evidence="2">ATCC 51850 / DSM 5473 / JCM 8560 / NS-C</strain>
    </source>
</reference>
<accession>S5Z524</accession>